<dbReference type="PANTHER" id="PTHR28008">
    <property type="entry name" value="DOMAIN PROTEIN, PUTATIVE (AFU_ORTHOLOGUE AFUA_3G10980)-RELATED"/>
    <property type="match status" value="1"/>
</dbReference>
<evidence type="ECO:0000313" key="4">
    <source>
        <dbReference type="Proteomes" id="UP000557307"/>
    </source>
</evidence>
<keyword evidence="1" id="KW-0812">Transmembrane</keyword>
<dbReference type="RefSeq" id="WP_184179209.1">
    <property type="nucleotide sequence ID" value="NZ_JACHGF010000015.1"/>
</dbReference>
<dbReference type="Pfam" id="PF04892">
    <property type="entry name" value="VanZ"/>
    <property type="match status" value="1"/>
</dbReference>
<sequence length="126" mass="14675">MLNDLYHWLSRHRWPALLWTLLILLACSWPGRDLPSAPVAGFDKVVHIGLFVGWSFLWLVALPGRGTWVVLAGIAYGIFLEFYQQWLPFDRSFDWWDAAADALGVLIGYLLFYFSQRYFSVYRGEL</sequence>
<dbReference type="InterPro" id="IPR006976">
    <property type="entry name" value="VanZ-like"/>
</dbReference>
<dbReference type="PANTHER" id="PTHR28008:SF1">
    <property type="entry name" value="DOMAIN PROTEIN, PUTATIVE (AFU_ORTHOLOGUE AFUA_3G10980)-RELATED"/>
    <property type="match status" value="1"/>
</dbReference>
<feature type="transmembrane region" description="Helical" evidence="1">
    <location>
        <begin position="45"/>
        <end position="61"/>
    </location>
</feature>
<feature type="transmembrane region" description="Helical" evidence="1">
    <location>
        <begin position="68"/>
        <end position="86"/>
    </location>
</feature>
<evidence type="ECO:0000256" key="1">
    <source>
        <dbReference type="SAM" id="Phobius"/>
    </source>
</evidence>
<proteinExistence type="predicted"/>
<evidence type="ECO:0000313" key="3">
    <source>
        <dbReference type="EMBL" id="MBB5287277.1"/>
    </source>
</evidence>
<dbReference type="EMBL" id="JACHGF010000015">
    <property type="protein sequence ID" value="MBB5287277.1"/>
    <property type="molecule type" value="Genomic_DNA"/>
</dbReference>
<dbReference type="Proteomes" id="UP000557307">
    <property type="component" value="Unassembled WGS sequence"/>
</dbReference>
<reference evidence="3 4" key="1">
    <citation type="submission" date="2020-08" db="EMBL/GenBank/DDBJ databases">
        <title>Genomic Encyclopedia of Type Strains, Phase IV (KMG-IV): sequencing the most valuable type-strain genomes for metagenomic binning, comparative biology and taxonomic classification.</title>
        <authorList>
            <person name="Goeker M."/>
        </authorList>
    </citation>
    <scope>NUCLEOTIDE SEQUENCE [LARGE SCALE GENOMIC DNA]</scope>
    <source>
        <strain evidence="3 4">DSM 105074</strain>
    </source>
</reference>
<keyword evidence="1" id="KW-0472">Membrane</keyword>
<evidence type="ECO:0000259" key="2">
    <source>
        <dbReference type="Pfam" id="PF04892"/>
    </source>
</evidence>
<comment type="caution">
    <text evidence="3">The sequence shown here is derived from an EMBL/GenBank/DDBJ whole genome shotgun (WGS) entry which is preliminary data.</text>
</comment>
<gene>
    <name evidence="3" type="ORF">HNQ92_005440</name>
</gene>
<keyword evidence="1" id="KW-1133">Transmembrane helix</keyword>
<protein>
    <recommendedName>
        <fullName evidence="2">VanZ-like domain-containing protein</fullName>
    </recommendedName>
</protein>
<accession>A0A840U0I8</accession>
<dbReference type="AlphaFoldDB" id="A0A840U0I8"/>
<keyword evidence="4" id="KW-1185">Reference proteome</keyword>
<feature type="transmembrane region" description="Helical" evidence="1">
    <location>
        <begin position="98"/>
        <end position="114"/>
    </location>
</feature>
<feature type="domain" description="VanZ-like" evidence="2">
    <location>
        <begin position="45"/>
        <end position="114"/>
    </location>
</feature>
<organism evidence="3 4">
    <name type="scientific">Rhabdobacter roseus</name>
    <dbReference type="NCBI Taxonomy" id="1655419"/>
    <lineage>
        <taxon>Bacteria</taxon>
        <taxon>Pseudomonadati</taxon>
        <taxon>Bacteroidota</taxon>
        <taxon>Cytophagia</taxon>
        <taxon>Cytophagales</taxon>
        <taxon>Cytophagaceae</taxon>
        <taxon>Rhabdobacter</taxon>
    </lineage>
</organism>
<name>A0A840U0I8_9BACT</name>